<reference evidence="2 3" key="1">
    <citation type="journal article" date="2024" name="Insects">
        <title>An Improved Chromosome-Level Genome Assembly of the Firefly Pyrocoelia pectoralis.</title>
        <authorList>
            <person name="Fu X."/>
            <person name="Meyer-Rochow V.B."/>
            <person name="Ballantyne L."/>
            <person name="Zhu X."/>
        </authorList>
    </citation>
    <scope>NUCLEOTIDE SEQUENCE [LARGE SCALE GENOMIC DNA]</scope>
    <source>
        <strain evidence="2">XCY_ONT2</strain>
    </source>
</reference>
<dbReference type="EMBL" id="JAVRBK010000004">
    <property type="protein sequence ID" value="KAK5645286.1"/>
    <property type="molecule type" value="Genomic_DNA"/>
</dbReference>
<comment type="caution">
    <text evidence="2">The sequence shown here is derived from an EMBL/GenBank/DDBJ whole genome shotgun (WGS) entry which is preliminary data.</text>
</comment>
<evidence type="ECO:0000259" key="1">
    <source>
        <dbReference type="Pfam" id="PF16033"/>
    </source>
</evidence>
<dbReference type="Pfam" id="PF16033">
    <property type="entry name" value="DUF4789"/>
    <property type="match status" value="1"/>
</dbReference>
<gene>
    <name evidence="2" type="ORF">RI129_006586</name>
</gene>
<dbReference type="PANTHER" id="PTHR21177:SF4">
    <property type="entry name" value="IP06524P"/>
    <property type="match status" value="1"/>
</dbReference>
<feature type="domain" description="DUF4789" evidence="1">
    <location>
        <begin position="92"/>
        <end position="177"/>
    </location>
</feature>
<dbReference type="InterPro" id="IPR031993">
    <property type="entry name" value="DUF4789"/>
</dbReference>
<keyword evidence="3" id="KW-1185">Reference proteome</keyword>
<dbReference type="Proteomes" id="UP001329430">
    <property type="component" value="Chromosome 4"/>
</dbReference>
<accession>A0AAN7VHE9</accession>
<organism evidence="2 3">
    <name type="scientific">Pyrocoelia pectoralis</name>
    <dbReference type="NCBI Taxonomy" id="417401"/>
    <lineage>
        <taxon>Eukaryota</taxon>
        <taxon>Metazoa</taxon>
        <taxon>Ecdysozoa</taxon>
        <taxon>Arthropoda</taxon>
        <taxon>Hexapoda</taxon>
        <taxon>Insecta</taxon>
        <taxon>Pterygota</taxon>
        <taxon>Neoptera</taxon>
        <taxon>Endopterygota</taxon>
        <taxon>Coleoptera</taxon>
        <taxon>Polyphaga</taxon>
        <taxon>Elateriformia</taxon>
        <taxon>Elateroidea</taxon>
        <taxon>Lampyridae</taxon>
        <taxon>Lampyrinae</taxon>
        <taxon>Pyrocoelia</taxon>
    </lineage>
</organism>
<dbReference type="AlphaFoldDB" id="A0AAN7VHE9"/>
<evidence type="ECO:0000313" key="3">
    <source>
        <dbReference type="Proteomes" id="UP001329430"/>
    </source>
</evidence>
<evidence type="ECO:0000313" key="2">
    <source>
        <dbReference type="EMBL" id="KAK5645286.1"/>
    </source>
</evidence>
<dbReference type="PANTHER" id="PTHR21177">
    <property type="entry name" value="IP06524P-RELATED"/>
    <property type="match status" value="1"/>
</dbReference>
<proteinExistence type="predicted"/>
<protein>
    <recommendedName>
        <fullName evidence="1">DUF4789 domain-containing protein</fullName>
    </recommendedName>
</protein>
<sequence length="229" mass="25539">MPRKYKRQLVAARRLDYNPQNLELALQAVVEGNYSFSQAATMERILLFVSSLLTVCLTQEIAFPGIDENEKPGEEPHRLSDRRIPLMIPGACPPNQLLYPGDQKHDWICDCGPGYLFYPPKDGCFKAYMQGPCNSQEYLVLPRNEVLPACIRNPCKRDGVVRYNGKCYELGKTGEPCKPANEGGGVFGVNATTFDLQCLEGGDSLSLINFPPNCPKGSRRSASRCRPEY</sequence>
<name>A0AAN7VHE9_9COLE</name>